<evidence type="ECO:0000313" key="4">
    <source>
        <dbReference type="EMBL" id="MFL9835702.1"/>
    </source>
</evidence>
<dbReference type="SMART" id="SM00850">
    <property type="entry name" value="LytTR"/>
    <property type="match status" value="1"/>
</dbReference>
<keyword evidence="1" id="KW-0597">Phosphoprotein</keyword>
<dbReference type="Pfam" id="PF04397">
    <property type="entry name" value="LytTR"/>
    <property type="match status" value="1"/>
</dbReference>
<comment type="caution">
    <text evidence="4">The sequence shown here is derived from an EMBL/GenBank/DDBJ whole genome shotgun (WGS) entry which is preliminary data.</text>
</comment>
<feature type="domain" description="HTH LytTR-type" evidence="3">
    <location>
        <begin position="154"/>
        <end position="244"/>
    </location>
</feature>
<dbReference type="EMBL" id="JBELPY010000016">
    <property type="protein sequence ID" value="MFL9835702.1"/>
    <property type="molecule type" value="Genomic_DNA"/>
</dbReference>
<keyword evidence="4" id="KW-0238">DNA-binding</keyword>
<feature type="domain" description="Response regulatory" evidence="2">
    <location>
        <begin position="2"/>
        <end position="114"/>
    </location>
</feature>
<dbReference type="InterPro" id="IPR007492">
    <property type="entry name" value="LytTR_DNA-bd_dom"/>
</dbReference>
<dbReference type="PANTHER" id="PTHR37299">
    <property type="entry name" value="TRANSCRIPTIONAL REGULATOR-RELATED"/>
    <property type="match status" value="1"/>
</dbReference>
<reference evidence="4 5" key="1">
    <citation type="submission" date="2024-06" db="EMBL/GenBank/DDBJ databases">
        <authorList>
            <person name="Kaempfer P."/>
            <person name="Viver T."/>
        </authorList>
    </citation>
    <scope>NUCLEOTIDE SEQUENCE [LARGE SCALE GENOMIC DNA]</scope>
    <source>
        <strain evidence="4 5">ST-37</strain>
    </source>
</reference>
<dbReference type="Proteomes" id="UP001629058">
    <property type="component" value="Unassembled WGS sequence"/>
</dbReference>
<dbReference type="GO" id="GO:0003677">
    <property type="term" value="F:DNA binding"/>
    <property type="evidence" value="ECO:0007669"/>
    <property type="project" value="UniProtKB-KW"/>
</dbReference>
<feature type="modified residue" description="4-aspartylphosphate" evidence="1">
    <location>
        <position position="53"/>
    </location>
</feature>
<dbReference type="InterPro" id="IPR011006">
    <property type="entry name" value="CheY-like_superfamily"/>
</dbReference>
<evidence type="ECO:0000256" key="1">
    <source>
        <dbReference type="PROSITE-ProRule" id="PRU00169"/>
    </source>
</evidence>
<dbReference type="SUPFAM" id="SSF52172">
    <property type="entry name" value="CheY-like"/>
    <property type="match status" value="1"/>
</dbReference>
<protein>
    <submittedName>
        <fullName evidence="4">LytTR family DNA-binding domain-containing protein</fullName>
    </submittedName>
</protein>
<evidence type="ECO:0000313" key="5">
    <source>
        <dbReference type="Proteomes" id="UP001629058"/>
    </source>
</evidence>
<dbReference type="PROSITE" id="PS50930">
    <property type="entry name" value="HTH_LYTTR"/>
    <property type="match status" value="1"/>
</dbReference>
<dbReference type="Gene3D" id="2.40.50.1020">
    <property type="entry name" value="LytTr DNA-binding domain"/>
    <property type="match status" value="1"/>
</dbReference>
<dbReference type="PROSITE" id="PS50110">
    <property type="entry name" value="RESPONSE_REGULATORY"/>
    <property type="match status" value="1"/>
</dbReference>
<dbReference type="InterPro" id="IPR001789">
    <property type="entry name" value="Sig_transdc_resp-reg_receiver"/>
</dbReference>
<dbReference type="InterPro" id="IPR046947">
    <property type="entry name" value="LytR-like"/>
</dbReference>
<dbReference type="RefSeq" id="WP_408092685.1">
    <property type="nucleotide sequence ID" value="NZ_JBELPY010000016.1"/>
</dbReference>
<proteinExistence type="predicted"/>
<gene>
    <name evidence="4" type="ORF">ABS765_16920</name>
</gene>
<name>A0ABW8Y855_9FLAO</name>
<accession>A0ABW8Y855</accession>
<sequence>MKIYILEDEINIMKYIISIVDKIPHCEIVGYSDEIAIAKTDIPRLNPDVVLADIELKDGDSFTLFSSMEKIDFQILFVTAFNEFAIKALNIGAVGYLLKPIDENEFKEQLNKCFKKNQEYKVFENQISISKQQYHLENEIAPKLILKCSDFIQIVEMKDIMYCKSDKGYTTFYFQDGSSTMVSKVLKEYESIMPSQTFLRCHQSFLINVNFMKKYFREGILQMKDGYKIPVSDRKKAELMNYFQ</sequence>
<dbReference type="Pfam" id="PF00072">
    <property type="entry name" value="Response_reg"/>
    <property type="match status" value="1"/>
</dbReference>
<dbReference type="PANTHER" id="PTHR37299:SF1">
    <property type="entry name" value="STAGE 0 SPORULATION PROTEIN A HOMOLOG"/>
    <property type="match status" value="1"/>
</dbReference>
<evidence type="ECO:0000259" key="2">
    <source>
        <dbReference type="PROSITE" id="PS50110"/>
    </source>
</evidence>
<evidence type="ECO:0000259" key="3">
    <source>
        <dbReference type="PROSITE" id="PS50930"/>
    </source>
</evidence>
<dbReference type="SMART" id="SM00448">
    <property type="entry name" value="REC"/>
    <property type="match status" value="1"/>
</dbReference>
<keyword evidence="5" id="KW-1185">Reference proteome</keyword>
<dbReference type="Gene3D" id="3.40.50.2300">
    <property type="match status" value="1"/>
</dbReference>
<organism evidence="4 5">
    <name type="scientific">Chryseobacterium terrae</name>
    <dbReference type="NCBI Taxonomy" id="3163299"/>
    <lineage>
        <taxon>Bacteria</taxon>
        <taxon>Pseudomonadati</taxon>
        <taxon>Bacteroidota</taxon>
        <taxon>Flavobacteriia</taxon>
        <taxon>Flavobacteriales</taxon>
        <taxon>Weeksellaceae</taxon>
        <taxon>Chryseobacterium group</taxon>
        <taxon>Chryseobacterium</taxon>
    </lineage>
</organism>